<evidence type="ECO:0000313" key="1">
    <source>
        <dbReference type="EMBL" id="KKL56439.1"/>
    </source>
</evidence>
<protein>
    <submittedName>
        <fullName evidence="1">Uncharacterized protein</fullName>
    </submittedName>
</protein>
<dbReference type="Pfam" id="PF16510">
    <property type="entry name" value="P22_portal"/>
    <property type="match status" value="1"/>
</dbReference>
<dbReference type="EMBL" id="LAZR01030494">
    <property type="protein sequence ID" value="KKL56439.1"/>
    <property type="molecule type" value="Genomic_DNA"/>
</dbReference>
<dbReference type="InterPro" id="IPR032427">
    <property type="entry name" value="P22_portal"/>
</dbReference>
<name>A0A0F9D4E3_9ZZZZ</name>
<comment type="caution">
    <text evidence="1">The sequence shown here is derived from an EMBL/GenBank/DDBJ whole genome shotgun (WGS) entry which is preliminary data.</text>
</comment>
<gene>
    <name evidence="1" type="ORF">LCGC14_2245390</name>
</gene>
<organism evidence="1">
    <name type="scientific">marine sediment metagenome</name>
    <dbReference type="NCBI Taxonomy" id="412755"/>
    <lineage>
        <taxon>unclassified sequences</taxon>
        <taxon>metagenomes</taxon>
        <taxon>ecological metagenomes</taxon>
    </lineage>
</organism>
<accession>A0A0F9D4E3</accession>
<proteinExistence type="predicted"/>
<reference evidence="1" key="1">
    <citation type="journal article" date="2015" name="Nature">
        <title>Complex archaea that bridge the gap between prokaryotes and eukaryotes.</title>
        <authorList>
            <person name="Spang A."/>
            <person name="Saw J.H."/>
            <person name="Jorgensen S.L."/>
            <person name="Zaremba-Niedzwiedzka K."/>
            <person name="Martijn J."/>
            <person name="Lind A.E."/>
            <person name="van Eijk R."/>
            <person name="Schleper C."/>
            <person name="Guy L."/>
            <person name="Ettema T.J."/>
        </authorList>
    </citation>
    <scope>NUCLEOTIDE SEQUENCE</scope>
</reference>
<sequence length="379" mass="43545">MATERDRESDFKEAYDQSMAAFGAWQQLAKNDLKVYLGDPWTPKDKLRFIKEKREAMSFPLIRRIVKWISGYERDNMLSIRFDPIEGGDDNTAEQFTTINTWVMSHRNGYNTRSDGFEGCLKAGMNLINVYNDRNSDTSLDRFGYNQFLLDPTFTRRDLQDCHYGMMRKYITKDDAKMLLPGKESFINKLGTGTDSGTIGQDDKFPYYPRPMLYGDKLLAYDEFQQRTTIEQKIILIKPLNKEIIWKGSKAALDRQIQLLVQQGLPPEMLSVISRWTDTVEISTFLEGQETSNGIDLFGIGDLSFTPIIAYFDPDFDRMEMKLQSVVRGLVDSQRAADKRMMSMMAMFEQQVGAGLDYEEDALVDDEDAFTTGSGKPRL</sequence>
<dbReference type="AlphaFoldDB" id="A0A0F9D4E3"/>
<feature type="non-terminal residue" evidence="1">
    <location>
        <position position="379"/>
    </location>
</feature>